<gene>
    <name evidence="2" type="ORF">BN2614_LOCUS1</name>
</gene>
<keyword evidence="3" id="KW-1185">Reference proteome</keyword>
<feature type="compositionally biased region" description="Basic and acidic residues" evidence="1">
    <location>
        <begin position="18"/>
        <end position="27"/>
    </location>
</feature>
<organism evidence="2 3">
    <name type="scientific">Gulo gulo</name>
    <name type="common">Wolverine</name>
    <name type="synonym">Gluton</name>
    <dbReference type="NCBI Taxonomy" id="48420"/>
    <lineage>
        <taxon>Eukaryota</taxon>
        <taxon>Metazoa</taxon>
        <taxon>Chordata</taxon>
        <taxon>Craniata</taxon>
        <taxon>Vertebrata</taxon>
        <taxon>Euteleostomi</taxon>
        <taxon>Mammalia</taxon>
        <taxon>Eutheria</taxon>
        <taxon>Laurasiatheria</taxon>
        <taxon>Carnivora</taxon>
        <taxon>Caniformia</taxon>
        <taxon>Musteloidea</taxon>
        <taxon>Mustelidae</taxon>
        <taxon>Guloninae</taxon>
        <taxon>Gulo</taxon>
    </lineage>
</organism>
<accession>A0A9X9MBX4</accession>
<dbReference type="Proteomes" id="UP000269945">
    <property type="component" value="Unassembled WGS sequence"/>
</dbReference>
<reference evidence="2 3" key="1">
    <citation type="submission" date="2018-10" db="EMBL/GenBank/DDBJ databases">
        <authorList>
            <person name="Ekblom R."/>
            <person name="Jareborg N."/>
        </authorList>
    </citation>
    <scope>NUCLEOTIDE SEQUENCE [LARGE SCALE GENOMIC DNA]</scope>
    <source>
        <tissue evidence="2">Muscle</tissue>
    </source>
</reference>
<dbReference type="AlphaFoldDB" id="A0A9X9MBX4"/>
<comment type="caution">
    <text evidence="2">The sequence shown here is derived from an EMBL/GenBank/DDBJ whole genome shotgun (WGS) entry which is preliminary data.</text>
</comment>
<feature type="region of interest" description="Disordered" evidence="1">
    <location>
        <begin position="1"/>
        <end position="96"/>
    </location>
</feature>
<protein>
    <submittedName>
        <fullName evidence="2">Uncharacterized protein</fullName>
    </submittedName>
</protein>
<name>A0A9X9MBX4_GULGU</name>
<proteinExistence type="predicted"/>
<evidence type="ECO:0000256" key="1">
    <source>
        <dbReference type="SAM" id="MobiDB-lite"/>
    </source>
</evidence>
<dbReference type="Gene3D" id="3.30.390.110">
    <property type="match status" value="1"/>
</dbReference>
<dbReference type="EMBL" id="CYRY02046174">
    <property type="protein sequence ID" value="VCX41819.1"/>
    <property type="molecule type" value="Genomic_DNA"/>
</dbReference>
<evidence type="ECO:0000313" key="3">
    <source>
        <dbReference type="Proteomes" id="UP000269945"/>
    </source>
</evidence>
<sequence>MVEQNCSRFQIKRNKQAYRTEDRDQRARNSFGYHGLIHPKTAVKAPEAHGRRAVLLGSGEPAHGPSPCPRLCVDRHQQESPGHPQQHQARDPQAQG</sequence>
<evidence type="ECO:0000313" key="2">
    <source>
        <dbReference type="EMBL" id="VCX41819.1"/>
    </source>
</evidence>